<feature type="region of interest" description="Disordered" evidence="6">
    <location>
        <begin position="1"/>
        <end position="23"/>
    </location>
</feature>
<keyword evidence="7" id="KW-1133">Transmembrane helix</keyword>
<evidence type="ECO:0000256" key="1">
    <source>
        <dbReference type="ARBA" id="ARBA00005791"/>
    </source>
</evidence>
<gene>
    <name evidence="9" type="ORF">EDD29_4815</name>
</gene>
<evidence type="ECO:0000313" key="10">
    <source>
        <dbReference type="Proteomes" id="UP000272400"/>
    </source>
</evidence>
<organism evidence="9 10">
    <name type="scientific">Actinocorallia herbida</name>
    <dbReference type="NCBI Taxonomy" id="58109"/>
    <lineage>
        <taxon>Bacteria</taxon>
        <taxon>Bacillati</taxon>
        <taxon>Actinomycetota</taxon>
        <taxon>Actinomycetes</taxon>
        <taxon>Streptosporangiales</taxon>
        <taxon>Thermomonosporaceae</taxon>
        <taxon>Actinocorallia</taxon>
    </lineage>
</organism>
<evidence type="ECO:0000256" key="5">
    <source>
        <dbReference type="ARBA" id="ARBA00023284"/>
    </source>
</evidence>
<dbReference type="EMBL" id="RJKE01000001">
    <property type="protein sequence ID" value="ROO87221.1"/>
    <property type="molecule type" value="Genomic_DNA"/>
</dbReference>
<dbReference type="InterPro" id="IPR036249">
    <property type="entry name" value="Thioredoxin-like_sf"/>
</dbReference>
<dbReference type="GO" id="GO:0016491">
    <property type="term" value="F:oxidoreductase activity"/>
    <property type="evidence" value="ECO:0007669"/>
    <property type="project" value="UniProtKB-KW"/>
</dbReference>
<evidence type="ECO:0000256" key="3">
    <source>
        <dbReference type="ARBA" id="ARBA00023002"/>
    </source>
</evidence>
<reference evidence="9 10" key="1">
    <citation type="submission" date="2018-11" db="EMBL/GenBank/DDBJ databases">
        <title>Sequencing the genomes of 1000 actinobacteria strains.</title>
        <authorList>
            <person name="Klenk H.-P."/>
        </authorList>
    </citation>
    <scope>NUCLEOTIDE SEQUENCE [LARGE SCALE GENOMIC DNA]</scope>
    <source>
        <strain evidence="9 10">DSM 44254</strain>
    </source>
</reference>
<keyword evidence="3" id="KW-0560">Oxidoreductase</keyword>
<dbReference type="AlphaFoldDB" id="A0A3N1D137"/>
<dbReference type="SUPFAM" id="SSF52833">
    <property type="entry name" value="Thioredoxin-like"/>
    <property type="match status" value="1"/>
</dbReference>
<keyword evidence="4" id="KW-1015">Disulfide bond</keyword>
<keyword evidence="10" id="KW-1185">Reference proteome</keyword>
<keyword evidence="7" id="KW-0812">Transmembrane</keyword>
<accession>A0A3N1D137</accession>
<dbReference type="OrthoDB" id="4135024at2"/>
<evidence type="ECO:0000256" key="6">
    <source>
        <dbReference type="SAM" id="MobiDB-lite"/>
    </source>
</evidence>
<evidence type="ECO:0000256" key="4">
    <source>
        <dbReference type="ARBA" id="ARBA00023157"/>
    </source>
</evidence>
<dbReference type="Gene3D" id="3.40.30.10">
    <property type="entry name" value="Glutaredoxin"/>
    <property type="match status" value="1"/>
</dbReference>
<evidence type="ECO:0000256" key="2">
    <source>
        <dbReference type="ARBA" id="ARBA00022729"/>
    </source>
</evidence>
<dbReference type="Proteomes" id="UP000272400">
    <property type="component" value="Unassembled WGS sequence"/>
</dbReference>
<dbReference type="PANTHER" id="PTHR13887">
    <property type="entry name" value="GLUTATHIONE S-TRANSFERASE KAPPA"/>
    <property type="match status" value="1"/>
</dbReference>
<name>A0A3N1D137_9ACTN</name>
<evidence type="ECO:0000256" key="7">
    <source>
        <dbReference type="SAM" id="Phobius"/>
    </source>
</evidence>
<feature type="transmembrane region" description="Helical" evidence="7">
    <location>
        <begin position="35"/>
        <end position="57"/>
    </location>
</feature>
<sequence length="253" mass="26393">MTGKTSGNTSGDARNKSSARVEIERRRAAERRAGLLRRALIGAVAVLALAGAIFVAIKTADTGPAANGPLVAPAHAQGTTVTYGSASAPRTLDLFEDFRCPVCKNLEQTQGTEMQALADEGKIKINYHFGTFLDRNLGGEGSLAALAAAGAALDQSVAKFKAFHDALYAAQPEESSDAFADPDTLLEIAAKVPGLRGSTFDRQVRDGVFRPWASQVSAAFDSSGVQGTPTALLDGTELDLASGSLRTLVEQAK</sequence>
<dbReference type="InterPro" id="IPR012336">
    <property type="entry name" value="Thioredoxin-like_fold"/>
</dbReference>
<keyword evidence="7" id="KW-0472">Membrane</keyword>
<keyword evidence="5" id="KW-0676">Redox-active center</keyword>
<dbReference type="GO" id="GO:0016853">
    <property type="term" value="F:isomerase activity"/>
    <property type="evidence" value="ECO:0007669"/>
    <property type="project" value="UniProtKB-KW"/>
</dbReference>
<dbReference type="Pfam" id="PF13462">
    <property type="entry name" value="Thioredoxin_4"/>
    <property type="match status" value="1"/>
</dbReference>
<protein>
    <submittedName>
        <fullName evidence="9">Protein-disulfide isomerase</fullName>
    </submittedName>
</protein>
<feature type="compositionally biased region" description="Polar residues" evidence="6">
    <location>
        <begin position="1"/>
        <end position="12"/>
    </location>
</feature>
<comment type="similarity">
    <text evidence="1">Belongs to the thioredoxin family. DsbA subfamily.</text>
</comment>
<feature type="domain" description="Thioredoxin-like fold" evidence="8">
    <location>
        <begin position="78"/>
        <end position="239"/>
    </location>
</feature>
<dbReference type="RefSeq" id="WP_123666529.1">
    <property type="nucleotide sequence ID" value="NZ_RJKE01000001.1"/>
</dbReference>
<evidence type="ECO:0000259" key="8">
    <source>
        <dbReference type="Pfam" id="PF13462"/>
    </source>
</evidence>
<comment type="caution">
    <text evidence="9">The sequence shown here is derived from an EMBL/GenBank/DDBJ whole genome shotgun (WGS) entry which is preliminary data.</text>
</comment>
<keyword evidence="2" id="KW-0732">Signal</keyword>
<evidence type="ECO:0000313" key="9">
    <source>
        <dbReference type="EMBL" id="ROO87221.1"/>
    </source>
</evidence>
<dbReference type="PANTHER" id="PTHR13887:SF14">
    <property type="entry name" value="DISULFIDE BOND FORMATION PROTEIN D"/>
    <property type="match status" value="1"/>
</dbReference>
<keyword evidence="9" id="KW-0413">Isomerase</keyword>
<proteinExistence type="inferred from homology"/>
<feature type="compositionally biased region" description="Basic and acidic residues" evidence="6">
    <location>
        <begin position="13"/>
        <end position="23"/>
    </location>
</feature>